<feature type="non-terminal residue" evidence="4">
    <location>
        <position position="1"/>
    </location>
</feature>
<evidence type="ECO:0000313" key="5">
    <source>
        <dbReference type="Proteomes" id="UP000244855"/>
    </source>
</evidence>
<name>A0A2V1DJW7_9PLEO</name>
<dbReference type="InterPro" id="IPR001466">
    <property type="entry name" value="Beta-lactam-related"/>
</dbReference>
<dbReference type="Pfam" id="PF11954">
    <property type="entry name" value="DUF3471"/>
    <property type="match status" value="1"/>
</dbReference>
<sequence>EQIAQILKLSGAPALSLGVFHEGKVVHKAHFGRRECTKPDAPNDESIYFSGSMLKILTVSTISKLAYDGVLGWDVRIREYLPDFNRDDDVGRLATLRDLIANTTGLTGGVFYWSQQNGELLQKKNELLRMACHIEAVKPFRTGFLYSQWNYVLVHLVIEAVTKKPFSEVVHSTMIQPLGLKNTTFAIPHGPNTISPHGAREDGSAIKIKINPWTDESGMTAGAGGKASLNDLLTVYSKLLHSYNDQLAHNRDTTPESPFVGLRAVFEPQVKARTAKSNNQEYCLGLYKTSLPGNLSISSWNSPLFGEKTPAFGNTLQGVEVFHHTLGIPGFLGSMFLVPKSSSGVVVLTNATPLLDASDLVAQGLLGVLLGEPLPYLLKMANTAPKISSAIFRFIASSLEEDKTDTPPSLPLASYAGIYYNSSKTFSLHVSSLEKGLRISVQGNPRVTYDLEMFDGDTFCLPVKRDEEYGEKGMWPQLLPSFRRVEFEVDKKSVRCLTWHHD</sequence>
<proteinExistence type="inferred from homology"/>
<evidence type="ECO:0000259" key="2">
    <source>
        <dbReference type="Pfam" id="PF00144"/>
    </source>
</evidence>
<dbReference type="AlphaFoldDB" id="A0A2V1DJW7"/>
<dbReference type="OrthoDB" id="5946976at2759"/>
<dbReference type="STRING" id="97972.A0A2V1DJW7"/>
<protein>
    <submittedName>
        <fullName evidence="4">Beta-lactamase/transpeptidase-like protein</fullName>
    </submittedName>
</protein>
<evidence type="ECO:0000259" key="3">
    <source>
        <dbReference type="Pfam" id="PF11954"/>
    </source>
</evidence>
<dbReference type="SUPFAM" id="SSF56601">
    <property type="entry name" value="beta-lactamase/transpeptidase-like"/>
    <property type="match status" value="1"/>
</dbReference>
<dbReference type="PANTHER" id="PTHR46825">
    <property type="entry name" value="D-ALANYL-D-ALANINE-CARBOXYPEPTIDASE/ENDOPEPTIDASE AMPH"/>
    <property type="match status" value="1"/>
</dbReference>
<dbReference type="EMBL" id="KZ805418">
    <property type="protein sequence ID" value="PVH98215.1"/>
    <property type="molecule type" value="Genomic_DNA"/>
</dbReference>
<feature type="domain" description="Beta-lactamase-related" evidence="2">
    <location>
        <begin position="9"/>
        <end position="354"/>
    </location>
</feature>
<comment type="similarity">
    <text evidence="1">Belongs to the peptidase S12 family.</text>
</comment>
<organism evidence="4 5">
    <name type="scientific">Periconia macrospinosa</name>
    <dbReference type="NCBI Taxonomy" id="97972"/>
    <lineage>
        <taxon>Eukaryota</taxon>
        <taxon>Fungi</taxon>
        <taxon>Dikarya</taxon>
        <taxon>Ascomycota</taxon>
        <taxon>Pezizomycotina</taxon>
        <taxon>Dothideomycetes</taxon>
        <taxon>Pleosporomycetidae</taxon>
        <taxon>Pleosporales</taxon>
        <taxon>Massarineae</taxon>
        <taxon>Periconiaceae</taxon>
        <taxon>Periconia</taxon>
    </lineage>
</organism>
<dbReference type="Gene3D" id="3.40.710.10">
    <property type="entry name" value="DD-peptidase/beta-lactamase superfamily"/>
    <property type="match status" value="1"/>
</dbReference>
<evidence type="ECO:0000256" key="1">
    <source>
        <dbReference type="ARBA" id="ARBA00038215"/>
    </source>
</evidence>
<dbReference type="InterPro" id="IPR021860">
    <property type="entry name" value="Peptidase_S12_Pab87-rel_C"/>
</dbReference>
<dbReference type="InterPro" id="IPR050491">
    <property type="entry name" value="AmpC-like"/>
</dbReference>
<dbReference type="Pfam" id="PF00144">
    <property type="entry name" value="Beta-lactamase"/>
    <property type="match status" value="1"/>
</dbReference>
<feature type="non-terminal residue" evidence="4">
    <location>
        <position position="502"/>
    </location>
</feature>
<keyword evidence="5" id="KW-1185">Reference proteome</keyword>
<dbReference type="Proteomes" id="UP000244855">
    <property type="component" value="Unassembled WGS sequence"/>
</dbReference>
<feature type="domain" description="Peptidase S12 Pab87-related C-terminal" evidence="3">
    <location>
        <begin position="402"/>
        <end position="500"/>
    </location>
</feature>
<reference evidence="4 5" key="1">
    <citation type="journal article" date="2018" name="Sci. Rep.">
        <title>Comparative genomics provides insights into the lifestyle and reveals functional heterogeneity of dark septate endophytic fungi.</title>
        <authorList>
            <person name="Knapp D.G."/>
            <person name="Nemeth J.B."/>
            <person name="Barry K."/>
            <person name="Hainaut M."/>
            <person name="Henrissat B."/>
            <person name="Johnson J."/>
            <person name="Kuo A."/>
            <person name="Lim J.H.P."/>
            <person name="Lipzen A."/>
            <person name="Nolan M."/>
            <person name="Ohm R.A."/>
            <person name="Tamas L."/>
            <person name="Grigoriev I.V."/>
            <person name="Spatafora J.W."/>
            <person name="Nagy L.G."/>
            <person name="Kovacs G.M."/>
        </authorList>
    </citation>
    <scope>NUCLEOTIDE SEQUENCE [LARGE SCALE GENOMIC DNA]</scope>
    <source>
        <strain evidence="4 5">DSE2036</strain>
    </source>
</reference>
<gene>
    <name evidence="4" type="ORF">DM02DRAFT_504218</name>
</gene>
<evidence type="ECO:0000313" key="4">
    <source>
        <dbReference type="EMBL" id="PVH98215.1"/>
    </source>
</evidence>
<dbReference type="PANTHER" id="PTHR46825:SF14">
    <property type="entry name" value="BETA-LACTAMASE-RELATED DOMAIN-CONTAINING PROTEIN"/>
    <property type="match status" value="1"/>
</dbReference>
<accession>A0A2V1DJW7</accession>
<dbReference type="Gene3D" id="2.40.128.600">
    <property type="match status" value="1"/>
</dbReference>
<dbReference type="InterPro" id="IPR012338">
    <property type="entry name" value="Beta-lactam/transpept-like"/>
</dbReference>